<reference evidence="1 2" key="1">
    <citation type="journal article" date="2018" name="Science">
        <title>The opium poppy genome and morphinan production.</title>
        <authorList>
            <person name="Guo L."/>
            <person name="Winzer T."/>
            <person name="Yang X."/>
            <person name="Li Y."/>
            <person name="Ning Z."/>
            <person name="He Z."/>
            <person name="Teodor R."/>
            <person name="Lu Y."/>
            <person name="Bowser T.A."/>
            <person name="Graham I.A."/>
            <person name="Ye K."/>
        </authorList>
    </citation>
    <scope>NUCLEOTIDE SEQUENCE [LARGE SCALE GENOMIC DNA]</scope>
    <source>
        <strain evidence="2">cv. HN1</strain>
        <tissue evidence="1">Leaves</tissue>
    </source>
</reference>
<accession>A0A4Y7J057</accession>
<keyword evidence="2" id="KW-1185">Reference proteome</keyword>
<sequence>MGYLKRNNVFSLVNVRVYDMIVISREMRSVEGKKNKKSHNTNAS</sequence>
<evidence type="ECO:0000313" key="1">
    <source>
        <dbReference type="EMBL" id="RZC54523.1"/>
    </source>
</evidence>
<gene>
    <name evidence="1" type="ORF">C5167_013371</name>
</gene>
<dbReference type="Gramene" id="RZC54523">
    <property type="protein sequence ID" value="RZC54523"/>
    <property type="gene ID" value="C5167_013371"/>
</dbReference>
<name>A0A4Y7J057_PAPSO</name>
<protein>
    <submittedName>
        <fullName evidence="1">Uncharacterized protein</fullName>
    </submittedName>
</protein>
<dbReference type="AlphaFoldDB" id="A0A4Y7J057"/>
<proteinExistence type="predicted"/>
<dbReference type="EMBL" id="CM010717">
    <property type="protein sequence ID" value="RZC54523.1"/>
    <property type="molecule type" value="Genomic_DNA"/>
</dbReference>
<organism evidence="1 2">
    <name type="scientific">Papaver somniferum</name>
    <name type="common">Opium poppy</name>
    <dbReference type="NCBI Taxonomy" id="3469"/>
    <lineage>
        <taxon>Eukaryota</taxon>
        <taxon>Viridiplantae</taxon>
        <taxon>Streptophyta</taxon>
        <taxon>Embryophyta</taxon>
        <taxon>Tracheophyta</taxon>
        <taxon>Spermatophyta</taxon>
        <taxon>Magnoliopsida</taxon>
        <taxon>Ranunculales</taxon>
        <taxon>Papaveraceae</taxon>
        <taxon>Papaveroideae</taxon>
        <taxon>Papaver</taxon>
    </lineage>
</organism>
<evidence type="ECO:0000313" key="2">
    <source>
        <dbReference type="Proteomes" id="UP000316621"/>
    </source>
</evidence>
<dbReference type="Proteomes" id="UP000316621">
    <property type="component" value="Chromosome 3"/>
</dbReference>